<organism evidence="2 3">
    <name type="scientific">Phytophthora citrophthora</name>
    <dbReference type="NCBI Taxonomy" id="4793"/>
    <lineage>
        <taxon>Eukaryota</taxon>
        <taxon>Sar</taxon>
        <taxon>Stramenopiles</taxon>
        <taxon>Oomycota</taxon>
        <taxon>Peronosporomycetes</taxon>
        <taxon>Peronosporales</taxon>
        <taxon>Peronosporaceae</taxon>
        <taxon>Phytophthora</taxon>
    </lineage>
</organism>
<evidence type="ECO:0000313" key="3">
    <source>
        <dbReference type="Proteomes" id="UP001259832"/>
    </source>
</evidence>
<evidence type="ECO:0000256" key="1">
    <source>
        <dbReference type="SAM" id="Coils"/>
    </source>
</evidence>
<dbReference type="CDD" id="cd14686">
    <property type="entry name" value="bZIP"/>
    <property type="match status" value="1"/>
</dbReference>
<evidence type="ECO:0008006" key="4">
    <source>
        <dbReference type="Google" id="ProtNLM"/>
    </source>
</evidence>
<accession>A0AAD9LCD6</accession>
<dbReference type="AlphaFoldDB" id="A0AAD9LCD6"/>
<reference evidence="2" key="1">
    <citation type="submission" date="2023-08" db="EMBL/GenBank/DDBJ databases">
        <title>Reference Genome Resource for the Citrus Pathogen Phytophthora citrophthora.</title>
        <authorList>
            <person name="Moller H."/>
            <person name="Coetzee B."/>
            <person name="Rose L.J."/>
            <person name="Van Niekerk J.M."/>
        </authorList>
    </citation>
    <scope>NUCLEOTIDE SEQUENCE</scope>
    <source>
        <strain evidence="2">STE-U-9442</strain>
    </source>
</reference>
<keyword evidence="3" id="KW-1185">Reference proteome</keyword>
<proteinExistence type="predicted"/>
<evidence type="ECO:0000313" key="2">
    <source>
        <dbReference type="EMBL" id="KAK1931311.1"/>
    </source>
</evidence>
<protein>
    <recommendedName>
        <fullName evidence="4">BZIP transcription factor</fullName>
    </recommendedName>
</protein>
<dbReference type="Proteomes" id="UP001259832">
    <property type="component" value="Unassembled WGS sequence"/>
</dbReference>
<keyword evidence="1" id="KW-0175">Coiled coil</keyword>
<gene>
    <name evidence="2" type="ORF">P3T76_013067</name>
</gene>
<dbReference type="EMBL" id="JASMQC010000034">
    <property type="protein sequence ID" value="KAK1931311.1"/>
    <property type="molecule type" value="Genomic_DNA"/>
</dbReference>
<comment type="caution">
    <text evidence="2">The sequence shown here is derived from an EMBL/GenBank/DDBJ whole genome shotgun (WGS) entry which is preliminary data.</text>
</comment>
<name>A0AAD9LCD6_9STRA</name>
<sequence length="290" mass="33455">MSSFLTPPNNQFLSEQVISRVVQRKKRYSDISSNVIQESKRVRSKIRRTPDVVETTNLEELLKLSQILERERRRVNQARYRKKQNDRILTLEKETEKLKQYLEKLTERKRVAISGFQPSARIWDVALEYVRLFGNPSCSTKKFISSTMSSDVTFNSEHGIESILWSWRCLSQWFQDLKMELESVTKMNPETLVASTTTSFTMTKDTLSRVFPNLANNSALASKLLGQRVAMKGRTLLQWDDAADQVTRVNSGSDLLSPMLHLLTSLENVSVVFDRALVTFDFQVRSTYKA</sequence>
<feature type="coiled-coil region" evidence="1">
    <location>
        <begin position="58"/>
        <end position="111"/>
    </location>
</feature>